<dbReference type="SUPFAM" id="SSF51905">
    <property type="entry name" value="FAD/NAD(P)-binding domain"/>
    <property type="match status" value="1"/>
</dbReference>
<dbReference type="EMBL" id="MCOK01000001">
    <property type="protein sequence ID" value="OOC55155.1"/>
    <property type="molecule type" value="Genomic_DNA"/>
</dbReference>
<proteinExistence type="predicted"/>
<keyword evidence="2" id="KW-1185">Reference proteome</keyword>
<evidence type="ECO:0000313" key="2">
    <source>
        <dbReference type="Proteomes" id="UP000189004"/>
    </source>
</evidence>
<dbReference type="OrthoDB" id="24355at2"/>
<dbReference type="RefSeq" id="WP_077691579.1">
    <property type="nucleotide sequence ID" value="NZ_MCOK01000001.1"/>
</dbReference>
<gene>
    <name evidence="1" type="ORF">NOSIN_16190</name>
</gene>
<reference evidence="2" key="1">
    <citation type="submission" date="2016-08" db="EMBL/GenBank/DDBJ databases">
        <authorList>
            <person name="Tokovenko B."/>
            <person name="Kalinowski J."/>
        </authorList>
    </citation>
    <scope>NUCLEOTIDE SEQUENCE [LARGE SCALE GENOMIC DNA]</scope>
    <source>
        <strain evidence="2">UTMC102</strain>
    </source>
</reference>
<sequence>MADYDVAIIGGGAAGLSLTHQLRGVNDRRGRPLRVALVEPPPGPHTPPPRTWCFWEPDGGPWDGLLAARWEHLSVVAADGAEHSSPASPYVYKMLRSADVDAYVRASAGEHVDQVPLLVTEVRDGADHAVVRGRESGGAESALTAAWVFDSRPPRPAPRGRTHLLQHFRGWFVRTPSDAFDPDAAVLMDLRPPQPPNGVAFGYVLPLSPREALVEYTEFGREALTTAEYERALRDYCGLLGLADVEVTAAEQGVIPMTDARFRPRAGRRVFRLGTAGGATRPSTGYTFSGVRRQTAAVARALAEGRVPVPPVPHRRRHLAMDAVMLRALDTGRVRGAEFFAGLFAANRFGDVLAFLDGGSRLRRELAMGFTTPVAAMSLTSLDQAWYSLRTRRAPRERVSRTRTRGR</sequence>
<dbReference type="Proteomes" id="UP000189004">
    <property type="component" value="Unassembled WGS sequence"/>
</dbReference>
<dbReference type="Pfam" id="PF05834">
    <property type="entry name" value="Lycopene_cycl"/>
    <property type="match status" value="1"/>
</dbReference>
<name>A0A1V3C347_9ACTN</name>
<comment type="caution">
    <text evidence="1">The sequence shown here is derived from an EMBL/GenBank/DDBJ whole genome shotgun (WGS) entry which is preliminary data.</text>
</comment>
<dbReference type="InterPro" id="IPR036188">
    <property type="entry name" value="FAD/NAD-bd_sf"/>
</dbReference>
<organism evidence="1 2">
    <name type="scientific">Nocardiopsis sinuspersici</name>
    <dbReference type="NCBI Taxonomy" id="501010"/>
    <lineage>
        <taxon>Bacteria</taxon>
        <taxon>Bacillati</taxon>
        <taxon>Actinomycetota</taxon>
        <taxon>Actinomycetes</taxon>
        <taxon>Streptosporangiales</taxon>
        <taxon>Nocardiopsidaceae</taxon>
        <taxon>Nocardiopsis</taxon>
    </lineage>
</organism>
<dbReference type="AlphaFoldDB" id="A0A1V3C347"/>
<dbReference type="Gene3D" id="3.50.50.60">
    <property type="entry name" value="FAD/NAD(P)-binding domain"/>
    <property type="match status" value="1"/>
</dbReference>
<evidence type="ECO:0000313" key="1">
    <source>
        <dbReference type="EMBL" id="OOC55155.1"/>
    </source>
</evidence>
<accession>A0A1V3C347</accession>
<protein>
    <submittedName>
        <fullName evidence="1">Lycopene cyclase</fullName>
    </submittedName>
</protein>
<dbReference type="STRING" id="501010.NOSIN_16190"/>